<dbReference type="CDD" id="cd01002">
    <property type="entry name" value="PBP2_Ehub_like"/>
    <property type="match status" value="1"/>
</dbReference>
<proteinExistence type="predicted"/>
<feature type="domain" description="Solute-binding protein family 3/N-terminal" evidence="5">
    <location>
        <begin position="60"/>
        <end position="294"/>
    </location>
</feature>
<dbReference type="Proteomes" id="UP001235840">
    <property type="component" value="Unassembled WGS sequence"/>
</dbReference>
<sequence length="309" mass="32688">MKKNVLILLLLGLVMLAAACGGADSSSGAIDGDEIPVFEEGNGEDADGQTTLEKAQEDGFIKVGFANERPYAYATSSGELTGLNVEIAKAVFAKLGIEEVDGTLAQFGALIPGLQAGRYDVITAGMYITPERCAEVAFAEPEYSIGEGLAVAQGNPLNLNSYEDIIENSDATVAIMTGAIEETYLNNMGIGSGQIQNVNDNPSAIEALKAGRVDAITMTGPSLRDALDIHGDESIEIVEDFIQPEIDGESVRGFGSAAFRQADQDFVEAYNEGLAELMESGELLEIYEEFGFTDEELPGDMTAQQACGQ</sequence>
<keyword evidence="7" id="KW-1185">Reference proteome</keyword>
<feature type="chain" id="PRO_5045723871" evidence="4">
    <location>
        <begin position="20"/>
        <end position="309"/>
    </location>
</feature>
<dbReference type="SMART" id="SM00062">
    <property type="entry name" value="PBPb"/>
    <property type="match status" value="1"/>
</dbReference>
<dbReference type="RefSeq" id="WP_307390302.1">
    <property type="nucleotide sequence ID" value="NZ_BAAADK010000018.1"/>
</dbReference>
<evidence type="ECO:0000256" key="3">
    <source>
        <dbReference type="ARBA" id="ARBA00023288"/>
    </source>
</evidence>
<comment type="caution">
    <text evidence="6">The sequence shown here is derived from an EMBL/GenBank/DDBJ whole genome shotgun (WGS) entry which is preliminary data.</text>
</comment>
<name>A0ABT9VU78_9BACI</name>
<keyword evidence="3" id="KW-0449">Lipoprotein</keyword>
<protein>
    <submittedName>
        <fullName evidence="6">Polar amino acid transport system substrate-binding protein</fullName>
    </submittedName>
</protein>
<keyword evidence="2" id="KW-0564">Palmitate</keyword>
<dbReference type="NCBIfam" id="TIGR02995">
    <property type="entry name" value="ectoine_ehuB"/>
    <property type="match status" value="1"/>
</dbReference>
<evidence type="ECO:0000256" key="4">
    <source>
        <dbReference type="SAM" id="SignalP"/>
    </source>
</evidence>
<organism evidence="6 7">
    <name type="scientific">Caldalkalibacillus horti</name>
    <dbReference type="NCBI Taxonomy" id="77523"/>
    <lineage>
        <taxon>Bacteria</taxon>
        <taxon>Bacillati</taxon>
        <taxon>Bacillota</taxon>
        <taxon>Bacilli</taxon>
        <taxon>Bacillales</taxon>
        <taxon>Bacillaceae</taxon>
        <taxon>Caldalkalibacillus</taxon>
    </lineage>
</organism>
<dbReference type="PROSITE" id="PS51257">
    <property type="entry name" value="PROKAR_LIPOPROTEIN"/>
    <property type="match status" value="1"/>
</dbReference>
<reference evidence="6 7" key="1">
    <citation type="submission" date="2023-07" db="EMBL/GenBank/DDBJ databases">
        <title>Genomic Encyclopedia of Type Strains, Phase IV (KMG-IV): sequencing the most valuable type-strain genomes for metagenomic binning, comparative biology and taxonomic classification.</title>
        <authorList>
            <person name="Goeker M."/>
        </authorList>
    </citation>
    <scope>NUCLEOTIDE SEQUENCE [LARGE SCALE GENOMIC DNA]</scope>
    <source>
        <strain evidence="6 7">DSM 12751</strain>
    </source>
</reference>
<feature type="signal peptide" evidence="4">
    <location>
        <begin position="1"/>
        <end position="19"/>
    </location>
</feature>
<evidence type="ECO:0000313" key="6">
    <source>
        <dbReference type="EMBL" id="MDQ0164543.1"/>
    </source>
</evidence>
<dbReference type="Gene3D" id="3.40.190.10">
    <property type="entry name" value="Periplasmic binding protein-like II"/>
    <property type="match status" value="2"/>
</dbReference>
<evidence type="ECO:0000259" key="5">
    <source>
        <dbReference type="SMART" id="SM00062"/>
    </source>
</evidence>
<evidence type="ECO:0000313" key="7">
    <source>
        <dbReference type="Proteomes" id="UP001235840"/>
    </source>
</evidence>
<dbReference type="SUPFAM" id="SSF53850">
    <property type="entry name" value="Periplasmic binding protein-like II"/>
    <property type="match status" value="1"/>
</dbReference>
<dbReference type="PANTHER" id="PTHR35936">
    <property type="entry name" value="MEMBRANE-BOUND LYTIC MUREIN TRANSGLYCOSYLASE F"/>
    <property type="match status" value="1"/>
</dbReference>
<dbReference type="Pfam" id="PF00497">
    <property type="entry name" value="SBP_bac_3"/>
    <property type="match status" value="1"/>
</dbReference>
<evidence type="ECO:0000256" key="1">
    <source>
        <dbReference type="ARBA" id="ARBA00022729"/>
    </source>
</evidence>
<dbReference type="InterPro" id="IPR001638">
    <property type="entry name" value="Solute-binding_3/MltF_N"/>
</dbReference>
<evidence type="ECO:0000256" key="2">
    <source>
        <dbReference type="ARBA" id="ARBA00023139"/>
    </source>
</evidence>
<dbReference type="PANTHER" id="PTHR35936:SF17">
    <property type="entry name" value="ARGININE-BINDING EXTRACELLULAR PROTEIN ARTP"/>
    <property type="match status" value="1"/>
</dbReference>
<keyword evidence="1 4" id="KW-0732">Signal</keyword>
<accession>A0ABT9VU78</accession>
<dbReference type="EMBL" id="JAUSTY010000002">
    <property type="protein sequence ID" value="MDQ0164543.1"/>
    <property type="molecule type" value="Genomic_DNA"/>
</dbReference>
<gene>
    <name evidence="6" type="ORF">J2S11_000443</name>
</gene>
<dbReference type="InterPro" id="IPR014337">
    <property type="entry name" value="Ectoine_EhuB"/>
</dbReference>